<proteinExistence type="predicted"/>
<dbReference type="PANTHER" id="PTHR30404:SF0">
    <property type="entry name" value="N-ACETYLMURAMOYL-L-ALANINE AMIDASE AMIC"/>
    <property type="match status" value="1"/>
</dbReference>
<sequence length="193" mass="21944">MKKICVIIGHGGNDCGAINPHTKETELAYNTELADMLMGALKNEYEIVKYNRGYNKVENIGIVNGYKSDLILSLHCNSFNGIASGTEALYWYSSEKSKKLAEILSKNISETFGIHNRGAKPRVTNEIKKRNPIKFKDMETRGSYLLYRTNAPCNIIEPFFIDNDSDLKLGKEKKREYVEAIKKSIKEYFEGVM</sequence>
<dbReference type="EMBL" id="AP019841">
    <property type="protein sequence ID" value="BBM54088.1"/>
    <property type="molecule type" value="Genomic_DNA"/>
</dbReference>
<dbReference type="OrthoDB" id="5344211at2"/>
<dbReference type="GO" id="GO:0030288">
    <property type="term" value="C:outer membrane-bounded periplasmic space"/>
    <property type="evidence" value="ECO:0007669"/>
    <property type="project" value="TreeGrafter"/>
</dbReference>
<dbReference type="GO" id="GO:0008745">
    <property type="term" value="F:N-acetylmuramoyl-L-alanine amidase activity"/>
    <property type="evidence" value="ECO:0007669"/>
    <property type="project" value="InterPro"/>
</dbReference>
<dbReference type="Proteomes" id="UP000321397">
    <property type="component" value="Chromosome"/>
</dbReference>
<feature type="domain" description="MurNAc-LAA" evidence="2">
    <location>
        <begin position="60"/>
        <end position="186"/>
    </location>
</feature>
<evidence type="ECO:0000313" key="5">
    <source>
        <dbReference type="Proteomes" id="UP000321397"/>
    </source>
</evidence>
<dbReference type="AlphaFoldDB" id="A0A510K9L3"/>
<dbReference type="InterPro" id="IPR050695">
    <property type="entry name" value="N-acetylmuramoyl_amidase_3"/>
</dbReference>
<dbReference type="GO" id="GO:0009253">
    <property type="term" value="P:peptidoglycan catabolic process"/>
    <property type="evidence" value="ECO:0007669"/>
    <property type="project" value="InterPro"/>
</dbReference>
<dbReference type="InterPro" id="IPR002508">
    <property type="entry name" value="MurNAc-LAA_cat"/>
</dbReference>
<reference evidence="3 5" key="1">
    <citation type="submission" date="2019-07" db="EMBL/GenBank/DDBJ databases">
        <title>Complete Genome Sequence of Leptotrichia wadei Strain JMUB3933.</title>
        <authorList>
            <person name="Watanabe S."/>
            <person name="Cui L."/>
        </authorList>
    </citation>
    <scope>NUCLEOTIDE SEQUENCE [LARGE SCALE GENOMIC DNA]</scope>
    <source>
        <strain evidence="3 5">JMUB3933</strain>
    </source>
</reference>
<dbReference type="SUPFAM" id="SSF53187">
    <property type="entry name" value="Zn-dependent exopeptidases"/>
    <property type="match status" value="1"/>
</dbReference>
<evidence type="ECO:0000256" key="1">
    <source>
        <dbReference type="ARBA" id="ARBA00022801"/>
    </source>
</evidence>
<dbReference type="CDD" id="cd02696">
    <property type="entry name" value="MurNAc-LAA"/>
    <property type="match status" value="1"/>
</dbReference>
<name>A0A510K9L3_9FUSO</name>
<dbReference type="Pfam" id="PF01520">
    <property type="entry name" value="Amidase_3"/>
    <property type="match status" value="1"/>
</dbReference>
<evidence type="ECO:0000259" key="2">
    <source>
        <dbReference type="SMART" id="SM00646"/>
    </source>
</evidence>
<evidence type="ECO:0000313" key="6">
    <source>
        <dbReference type="Proteomes" id="UP000321944"/>
    </source>
</evidence>
<dbReference type="SMART" id="SM00646">
    <property type="entry name" value="Ami_3"/>
    <property type="match status" value="1"/>
</dbReference>
<evidence type="ECO:0000313" key="3">
    <source>
        <dbReference type="EMBL" id="BBM48330.1"/>
    </source>
</evidence>
<evidence type="ECO:0000313" key="4">
    <source>
        <dbReference type="EMBL" id="BBM54088.1"/>
    </source>
</evidence>
<dbReference type="PANTHER" id="PTHR30404">
    <property type="entry name" value="N-ACETYLMURAMOYL-L-ALANINE AMIDASE"/>
    <property type="match status" value="1"/>
</dbReference>
<keyword evidence="1" id="KW-0378">Hydrolase</keyword>
<gene>
    <name evidence="3" type="ORF">JMUB3933_1846</name>
    <name evidence="4" type="ORF">JMUB3936_0366</name>
</gene>
<organism evidence="3 5">
    <name type="scientific">Leptotrichia wadei</name>
    <dbReference type="NCBI Taxonomy" id="157687"/>
    <lineage>
        <taxon>Bacteria</taxon>
        <taxon>Fusobacteriati</taxon>
        <taxon>Fusobacteriota</taxon>
        <taxon>Fusobacteriia</taxon>
        <taxon>Fusobacteriales</taxon>
        <taxon>Leptotrichiaceae</taxon>
        <taxon>Leptotrichia</taxon>
    </lineage>
</organism>
<accession>A0A510K9L3</accession>
<dbReference type="Gene3D" id="3.40.630.40">
    <property type="entry name" value="Zn-dependent exopeptidases"/>
    <property type="match status" value="1"/>
</dbReference>
<dbReference type="EMBL" id="AP019834">
    <property type="protein sequence ID" value="BBM48330.1"/>
    <property type="molecule type" value="Genomic_DNA"/>
</dbReference>
<dbReference type="RefSeq" id="WP_146961737.1">
    <property type="nucleotide sequence ID" value="NZ_AP019834.1"/>
</dbReference>
<reference evidence="4 6" key="2">
    <citation type="submission" date="2019-07" db="EMBL/GenBank/DDBJ databases">
        <title>Complete Genome Sequence of Leptotrichia wadei Strain JMUB3936.</title>
        <authorList>
            <person name="Watanabe S."/>
            <person name="Cui L."/>
        </authorList>
    </citation>
    <scope>NUCLEOTIDE SEQUENCE [LARGE SCALE GENOMIC DNA]</scope>
    <source>
        <strain evidence="4 6">JMUB3936</strain>
    </source>
</reference>
<protein>
    <submittedName>
        <fullName evidence="3">N-acetylmuramoyl-L-alanineamidase</fullName>
    </submittedName>
</protein>
<dbReference type="Proteomes" id="UP000321944">
    <property type="component" value="Chromosome"/>
</dbReference>